<comment type="cofactor">
    <cofactor evidence="2">
        <name>Zn(2+)</name>
        <dbReference type="ChEBI" id="CHEBI:29105"/>
    </cofactor>
</comment>
<evidence type="ECO:0000256" key="1">
    <source>
        <dbReference type="ARBA" id="ARBA00001933"/>
    </source>
</evidence>
<evidence type="ECO:0000256" key="12">
    <source>
        <dbReference type="ARBA" id="ARBA00022840"/>
    </source>
</evidence>
<feature type="domain" description="Tryptophan synthase beta chain-like PALP" evidence="19">
    <location>
        <begin position="8"/>
        <end position="285"/>
    </location>
</feature>
<accession>A0A6V8LTM8</accession>
<keyword evidence="14" id="KW-0030">Aminoacyl-tRNA synthetase</keyword>
<dbReference type="UniPathway" id="UPA00136">
    <property type="reaction ID" value="UER00200"/>
</dbReference>
<dbReference type="GO" id="GO:0004124">
    <property type="term" value="F:cysteine synthase activity"/>
    <property type="evidence" value="ECO:0007669"/>
    <property type="project" value="UniProtKB-EC"/>
</dbReference>
<dbReference type="NCBIfam" id="TIGR01136">
    <property type="entry name" value="cysKM"/>
    <property type="match status" value="1"/>
</dbReference>
<dbReference type="AlphaFoldDB" id="A0A6V8LTM8"/>
<keyword evidence="6" id="KW-0436">Ligase</keyword>
<sequence>MAHPDILSLAGDTPLVAIRRLNPNPAVGLVVKLEAKNPGGSIKDRVALAMIDAALDSGELTPEKTVIEATSGNTGIGLAMVCAVKGLRLTLVMPSSASEERKRIMRAYGAELMLTPGQLGTDGAIEEAYRLAREHPERYVLMDQFNNPASIEAHYRGTGREIWEQTGGAVTHVVATLGTSGTVMGIAKALKELNPSVKVVAVEPRPGHRIQGLKNMQESYPPGIYDKRQLGAVVAVEDEEAFEMARRLAREEGILAGMSGGAAMAAAVHLCGELESGLVVVILPDGGERYLSTTLFAPPQAQGARLKDIATGKPVHLSSGPAGLYTPGPSLDAPAGAEAWRRAVTLDVLARSVRASGGEALLAVGMADMDDRALAAARAACASLDACSEQTRAEMVGLADDLGVRAVFPAASGALERMLEITRALMRKGLCYEKLRSVYFDVARDKAYGSLSHADMAKLALGKTVDLAAYLKDNPQDFTLLKRVSLQDLKLGQVVQTEWGSVRPSWFLQMAACPLAALPRVSAVLAGEGQVFPDLENLRAIWSLAAATRPEAWMACGSVRRDAAEPDLRETARVMGGYRAVRLWLLSVHYRRALDASDKTLAMWSANWRKLRDTAANLAHVAHGAEQASAETLAAVETLRRELDQAVEDDLSLHHFWPKLFAFCRAANSAAAGKKAQAADAAARLEGLKAVDSVLGVLDESRMPLSRTDWPEEAARLDREREKARKAKDFASADALRADIEALGFRTEDTAAGLRLYAAPPGLPGGEDQGAQA</sequence>
<dbReference type="SUPFAM" id="SSF53686">
    <property type="entry name" value="Tryptophan synthase beta subunit-like PLP-dependent enzymes"/>
    <property type="match status" value="1"/>
</dbReference>
<keyword evidence="15" id="KW-0198">Cysteine biosynthesis</keyword>
<feature type="domain" description="tRNA synthetases class I catalytic" evidence="20">
    <location>
        <begin position="324"/>
        <end position="602"/>
    </location>
</feature>
<evidence type="ECO:0000256" key="18">
    <source>
        <dbReference type="PIRSR" id="PIRSR605856-51"/>
    </source>
</evidence>
<dbReference type="EMBL" id="BLTE01000009">
    <property type="protein sequence ID" value="GFK94290.1"/>
    <property type="molecule type" value="Genomic_DNA"/>
</dbReference>
<feature type="binding site" evidence="17">
    <location>
        <position position="73"/>
    </location>
    <ligand>
        <name>pyridoxal 5'-phosphate</name>
        <dbReference type="ChEBI" id="CHEBI:597326"/>
    </ligand>
</feature>
<evidence type="ECO:0000313" key="22">
    <source>
        <dbReference type="Proteomes" id="UP000494245"/>
    </source>
</evidence>
<evidence type="ECO:0000256" key="5">
    <source>
        <dbReference type="ARBA" id="ARBA00012681"/>
    </source>
</evidence>
<dbReference type="GO" id="GO:0046872">
    <property type="term" value="F:metal ion binding"/>
    <property type="evidence" value="ECO:0007669"/>
    <property type="project" value="UniProtKB-KW"/>
</dbReference>
<evidence type="ECO:0000256" key="10">
    <source>
        <dbReference type="ARBA" id="ARBA00022741"/>
    </source>
</evidence>
<evidence type="ECO:0000256" key="14">
    <source>
        <dbReference type="ARBA" id="ARBA00023146"/>
    </source>
</evidence>
<keyword evidence="13 17" id="KW-0663">Pyridoxal phosphate</keyword>
<keyword evidence="9" id="KW-0479">Metal-binding</keyword>
<evidence type="ECO:0000256" key="9">
    <source>
        <dbReference type="ARBA" id="ARBA00022723"/>
    </source>
</evidence>
<dbReference type="InterPro" id="IPR001216">
    <property type="entry name" value="P-phosphate_BS"/>
</dbReference>
<dbReference type="InterPro" id="IPR005856">
    <property type="entry name" value="Cys_synth"/>
</dbReference>
<dbReference type="GO" id="GO:0006418">
    <property type="term" value="P:tRNA aminoacylation for protein translation"/>
    <property type="evidence" value="ECO:0007669"/>
    <property type="project" value="InterPro"/>
</dbReference>
<keyword evidence="10" id="KW-0547">Nucleotide-binding</keyword>
<feature type="binding site" evidence="17">
    <location>
        <position position="259"/>
    </location>
    <ligand>
        <name>pyridoxal 5'-phosphate</name>
        <dbReference type="ChEBI" id="CHEBI:597326"/>
    </ligand>
</feature>
<keyword evidence="12" id="KW-0067">ATP-binding</keyword>
<protein>
    <recommendedName>
        <fullName evidence="5">cysteine synthase</fullName>
        <ecNumber evidence="5">2.5.1.47</ecNumber>
    </recommendedName>
</protein>
<evidence type="ECO:0000256" key="17">
    <source>
        <dbReference type="PIRSR" id="PIRSR605856-50"/>
    </source>
</evidence>
<dbReference type="SUPFAM" id="SSF52374">
    <property type="entry name" value="Nucleotidylyl transferase"/>
    <property type="match status" value="1"/>
</dbReference>
<dbReference type="Pfam" id="PF00291">
    <property type="entry name" value="PALP"/>
    <property type="match status" value="1"/>
</dbReference>
<dbReference type="InterPro" id="IPR014729">
    <property type="entry name" value="Rossmann-like_a/b/a_fold"/>
</dbReference>
<dbReference type="InterPro" id="IPR001926">
    <property type="entry name" value="TrpB-like_PALP"/>
</dbReference>
<dbReference type="Proteomes" id="UP000494245">
    <property type="component" value="Unassembled WGS sequence"/>
</dbReference>
<dbReference type="EC" id="2.5.1.47" evidence="5"/>
<dbReference type="PROSITE" id="PS00901">
    <property type="entry name" value="CYS_SYNTHASE"/>
    <property type="match status" value="1"/>
</dbReference>
<dbReference type="Gene3D" id="1.20.120.1910">
    <property type="entry name" value="Cysteine-tRNA ligase, C-terminal anti-codon recognition domain"/>
    <property type="match status" value="1"/>
</dbReference>
<keyword evidence="22" id="KW-1185">Reference proteome</keyword>
<comment type="caution">
    <text evidence="21">The sequence shown here is derived from an EMBL/GenBank/DDBJ whole genome shotgun (WGS) entry which is preliminary data.</text>
</comment>
<feature type="modified residue" description="N6-(pyridoxal phosphate)lysine" evidence="18">
    <location>
        <position position="43"/>
    </location>
</feature>
<dbReference type="Pfam" id="PF01406">
    <property type="entry name" value="tRNA-synt_1e"/>
    <property type="match status" value="1"/>
</dbReference>
<name>A0A6V8LTM8_9BACT</name>
<gene>
    <name evidence="21" type="primary">cysK</name>
    <name evidence="21" type="ORF">NNJEOMEG_02132</name>
</gene>
<evidence type="ECO:0000256" key="2">
    <source>
        <dbReference type="ARBA" id="ARBA00001947"/>
    </source>
</evidence>
<reference evidence="21 22" key="1">
    <citation type="submission" date="2020-04" db="EMBL/GenBank/DDBJ databases">
        <authorList>
            <consortium name="Desulfovibrio sp. FSS-1 genome sequencing consortium"/>
            <person name="Shimoshige H."/>
            <person name="Kobayashi H."/>
            <person name="Maekawa T."/>
        </authorList>
    </citation>
    <scope>NUCLEOTIDE SEQUENCE [LARGE SCALE GENOMIC DNA]</scope>
    <source>
        <strain evidence="21 22">SIID29052-01</strain>
    </source>
</reference>
<comment type="catalytic activity">
    <reaction evidence="16">
        <text>O-acetyl-L-serine + hydrogen sulfide = L-cysteine + acetate</text>
        <dbReference type="Rhea" id="RHEA:14829"/>
        <dbReference type="ChEBI" id="CHEBI:29919"/>
        <dbReference type="ChEBI" id="CHEBI:30089"/>
        <dbReference type="ChEBI" id="CHEBI:35235"/>
        <dbReference type="ChEBI" id="CHEBI:58340"/>
        <dbReference type="EC" id="2.5.1.47"/>
    </reaction>
</comment>
<organism evidence="21 22">
    <name type="scientific">Fundidesulfovibrio magnetotacticus</name>
    <dbReference type="NCBI Taxonomy" id="2730080"/>
    <lineage>
        <taxon>Bacteria</taxon>
        <taxon>Pseudomonadati</taxon>
        <taxon>Thermodesulfobacteriota</taxon>
        <taxon>Desulfovibrionia</taxon>
        <taxon>Desulfovibrionales</taxon>
        <taxon>Desulfovibrionaceae</taxon>
        <taxon>Fundidesulfovibrio</taxon>
    </lineage>
</organism>
<evidence type="ECO:0000256" key="8">
    <source>
        <dbReference type="ARBA" id="ARBA00022679"/>
    </source>
</evidence>
<evidence type="ECO:0000313" key="21">
    <source>
        <dbReference type="EMBL" id="GFK94290.1"/>
    </source>
</evidence>
<evidence type="ECO:0000259" key="19">
    <source>
        <dbReference type="Pfam" id="PF00291"/>
    </source>
</evidence>
<proteinExistence type="inferred from homology"/>
<evidence type="ECO:0000256" key="7">
    <source>
        <dbReference type="ARBA" id="ARBA00022605"/>
    </source>
</evidence>
<reference evidence="21 22" key="2">
    <citation type="submission" date="2020-05" db="EMBL/GenBank/DDBJ databases">
        <title>Draft genome sequence of Desulfovibrio sp. strainFSS-1.</title>
        <authorList>
            <person name="Shimoshige H."/>
            <person name="Kobayashi H."/>
            <person name="Maekawa T."/>
        </authorList>
    </citation>
    <scope>NUCLEOTIDE SEQUENCE [LARGE SCALE GENOMIC DNA]</scope>
    <source>
        <strain evidence="21 22">SIID29052-01</strain>
    </source>
</reference>
<evidence type="ECO:0000256" key="4">
    <source>
        <dbReference type="ARBA" id="ARBA00007103"/>
    </source>
</evidence>
<keyword evidence="11" id="KW-0862">Zinc</keyword>
<dbReference type="InterPro" id="IPR032678">
    <property type="entry name" value="tRNA-synt_1_cat_dom"/>
</dbReference>
<evidence type="ECO:0000256" key="3">
    <source>
        <dbReference type="ARBA" id="ARBA00004962"/>
    </source>
</evidence>
<dbReference type="Gene3D" id="3.40.50.620">
    <property type="entry name" value="HUPs"/>
    <property type="match status" value="1"/>
</dbReference>
<dbReference type="CDD" id="cd01561">
    <property type="entry name" value="CBS_like"/>
    <property type="match status" value="1"/>
</dbReference>
<dbReference type="GO" id="GO:0005524">
    <property type="term" value="F:ATP binding"/>
    <property type="evidence" value="ECO:0007669"/>
    <property type="project" value="UniProtKB-KW"/>
</dbReference>
<comment type="cofactor">
    <cofactor evidence="1 17">
        <name>pyridoxal 5'-phosphate</name>
        <dbReference type="ChEBI" id="CHEBI:597326"/>
    </cofactor>
</comment>
<dbReference type="GO" id="GO:0006535">
    <property type="term" value="P:cysteine biosynthetic process from serine"/>
    <property type="evidence" value="ECO:0007669"/>
    <property type="project" value="InterPro"/>
</dbReference>
<dbReference type="RefSeq" id="WP_173084227.1">
    <property type="nucleotide sequence ID" value="NZ_BLTE01000009.1"/>
</dbReference>
<dbReference type="InterPro" id="IPR036052">
    <property type="entry name" value="TrpB-like_PALP_sf"/>
</dbReference>
<dbReference type="Gene3D" id="3.40.50.1100">
    <property type="match status" value="2"/>
</dbReference>
<dbReference type="SUPFAM" id="SSF47323">
    <property type="entry name" value="Anticodon-binding domain of a subclass of class I aminoacyl-tRNA synthetases"/>
    <property type="match status" value="1"/>
</dbReference>
<dbReference type="PANTHER" id="PTHR10314">
    <property type="entry name" value="CYSTATHIONINE BETA-SYNTHASE"/>
    <property type="match status" value="1"/>
</dbReference>
<evidence type="ECO:0000259" key="20">
    <source>
        <dbReference type="Pfam" id="PF01406"/>
    </source>
</evidence>
<comment type="pathway">
    <text evidence="3">Amino-acid biosynthesis; L-cysteine biosynthesis; L-cysteine from L-serine: step 2/2.</text>
</comment>
<evidence type="ECO:0000256" key="15">
    <source>
        <dbReference type="ARBA" id="ARBA00023192"/>
    </source>
</evidence>
<evidence type="ECO:0000256" key="6">
    <source>
        <dbReference type="ARBA" id="ARBA00022598"/>
    </source>
</evidence>
<feature type="binding site" evidence="17">
    <location>
        <begin position="178"/>
        <end position="182"/>
    </location>
    <ligand>
        <name>pyridoxal 5'-phosphate</name>
        <dbReference type="ChEBI" id="CHEBI:597326"/>
    </ligand>
</feature>
<dbReference type="FunFam" id="3.40.50.1100:FF:000006">
    <property type="entry name" value="Cysteine synthase"/>
    <property type="match status" value="1"/>
</dbReference>
<evidence type="ECO:0000256" key="11">
    <source>
        <dbReference type="ARBA" id="ARBA00022833"/>
    </source>
</evidence>
<keyword evidence="7" id="KW-0028">Amino-acid biosynthesis</keyword>
<comment type="similarity">
    <text evidence="4">Belongs to the cysteine synthase/cystathionine beta-synthase family.</text>
</comment>
<dbReference type="InterPro" id="IPR009080">
    <property type="entry name" value="tRNAsynth_Ia_anticodon-bd"/>
</dbReference>
<keyword evidence="8 21" id="KW-0808">Transferase</keyword>
<evidence type="ECO:0000256" key="16">
    <source>
        <dbReference type="ARBA" id="ARBA00047931"/>
    </source>
</evidence>
<evidence type="ECO:0000256" key="13">
    <source>
        <dbReference type="ARBA" id="ARBA00022898"/>
    </source>
</evidence>
<dbReference type="GO" id="GO:0004812">
    <property type="term" value="F:aminoacyl-tRNA ligase activity"/>
    <property type="evidence" value="ECO:0007669"/>
    <property type="project" value="UniProtKB-KW"/>
</dbReference>
<dbReference type="InterPro" id="IPR050214">
    <property type="entry name" value="Cys_Synth/Cystath_Beta-Synth"/>
</dbReference>